<keyword evidence="3" id="KW-1185">Reference proteome</keyword>
<dbReference type="EMBL" id="AGNL01048103">
    <property type="protein sequence ID" value="EJK45962.1"/>
    <property type="molecule type" value="Genomic_DNA"/>
</dbReference>
<protein>
    <submittedName>
        <fullName evidence="2">Uncharacterized protein</fullName>
    </submittedName>
</protein>
<name>K0RH59_THAOC</name>
<organism evidence="2 3">
    <name type="scientific">Thalassiosira oceanica</name>
    <name type="common">Marine diatom</name>
    <dbReference type="NCBI Taxonomy" id="159749"/>
    <lineage>
        <taxon>Eukaryota</taxon>
        <taxon>Sar</taxon>
        <taxon>Stramenopiles</taxon>
        <taxon>Ochrophyta</taxon>
        <taxon>Bacillariophyta</taxon>
        <taxon>Coscinodiscophyceae</taxon>
        <taxon>Thalassiosirophycidae</taxon>
        <taxon>Thalassiosirales</taxon>
        <taxon>Thalassiosiraceae</taxon>
        <taxon>Thalassiosira</taxon>
    </lineage>
</organism>
<feature type="compositionally biased region" description="Low complexity" evidence="1">
    <location>
        <begin position="68"/>
        <end position="85"/>
    </location>
</feature>
<comment type="caution">
    <text evidence="2">The sequence shown here is derived from an EMBL/GenBank/DDBJ whole genome shotgun (WGS) entry which is preliminary data.</text>
</comment>
<sequence>MGDNVVDIADALRWSDNEHRRFQELLENGAALIPLSGCGNLTVGGSRRLCELAADQGMVAESTTQRQTTSGVTESTTTTSSVVHTPRPAPACCQRETVVYDVAHATPRNRGRSLDIPRAVNASRLTRSHRARSLGPASNSNGEENRGIYFELINHETVLRLAGEQLAGVTAELISDIINDAFSAVGYRTTKTFWKDYRETFEEEKTLAEEGGLGKFFARALGAICKDLKAAELVSTILFIALNKPSERTQSQTYEENLQACDRSEEFIRQLRVASSCPELSHCTASSLTSRTKKKGQRSYISASTLVKLMTRIAKGLNVHTDTYPHLTNLTKVYTAHRVELLLAQLTRNSLNGSEGKLFLKTLSGIDSLSARHLCGDNGCLPTNTDEKVYTCASFMCQRWGSPSQNKEDSVAFERVYRL</sequence>
<proteinExistence type="predicted"/>
<feature type="region of interest" description="Disordered" evidence="1">
    <location>
        <begin position="60"/>
        <end position="88"/>
    </location>
</feature>
<evidence type="ECO:0000313" key="2">
    <source>
        <dbReference type="EMBL" id="EJK45962.1"/>
    </source>
</evidence>
<evidence type="ECO:0000313" key="3">
    <source>
        <dbReference type="Proteomes" id="UP000266841"/>
    </source>
</evidence>
<dbReference type="AlphaFoldDB" id="K0RH59"/>
<gene>
    <name evidence="2" type="ORF">THAOC_35398</name>
</gene>
<accession>K0RH59</accession>
<reference evidence="2 3" key="1">
    <citation type="journal article" date="2012" name="Genome Biol.">
        <title>Genome and low-iron response of an oceanic diatom adapted to chronic iron limitation.</title>
        <authorList>
            <person name="Lommer M."/>
            <person name="Specht M."/>
            <person name="Roy A.S."/>
            <person name="Kraemer L."/>
            <person name="Andreson R."/>
            <person name="Gutowska M.A."/>
            <person name="Wolf J."/>
            <person name="Bergner S.V."/>
            <person name="Schilhabel M.B."/>
            <person name="Klostermeier U.C."/>
            <person name="Beiko R.G."/>
            <person name="Rosenstiel P."/>
            <person name="Hippler M."/>
            <person name="Laroche J."/>
        </authorList>
    </citation>
    <scope>NUCLEOTIDE SEQUENCE [LARGE SCALE GENOMIC DNA]</scope>
    <source>
        <strain evidence="2 3">CCMP1005</strain>
    </source>
</reference>
<dbReference type="Proteomes" id="UP000266841">
    <property type="component" value="Unassembled WGS sequence"/>
</dbReference>
<evidence type="ECO:0000256" key="1">
    <source>
        <dbReference type="SAM" id="MobiDB-lite"/>
    </source>
</evidence>
<feature type="non-terminal residue" evidence="2">
    <location>
        <position position="419"/>
    </location>
</feature>